<accession>B9Z2Z3</accession>
<protein>
    <submittedName>
        <fullName evidence="5">Baseplate J family protein</fullName>
    </submittedName>
</protein>
<evidence type="ECO:0000259" key="3">
    <source>
        <dbReference type="Pfam" id="PF26078"/>
    </source>
</evidence>
<proteinExistence type="inferred from homology"/>
<evidence type="ECO:0000259" key="2">
    <source>
        <dbReference type="Pfam" id="PF04865"/>
    </source>
</evidence>
<keyword evidence="6" id="KW-1185">Reference proteome</keyword>
<organism evidence="5 6">
    <name type="scientific">Pseudogulbenkiania ferrooxidans 2002</name>
    <dbReference type="NCBI Taxonomy" id="279714"/>
    <lineage>
        <taxon>Bacteria</taxon>
        <taxon>Pseudomonadati</taxon>
        <taxon>Pseudomonadota</taxon>
        <taxon>Betaproteobacteria</taxon>
        <taxon>Neisseriales</taxon>
        <taxon>Chromobacteriaceae</taxon>
        <taxon>Pseudogulbenkiania</taxon>
    </lineage>
</organism>
<dbReference type="eggNOG" id="COG3299">
    <property type="taxonomic scope" value="Bacteria"/>
</dbReference>
<dbReference type="PANTHER" id="PTHR37829:SF3">
    <property type="entry name" value="PROTEIN JAYE-RELATED"/>
    <property type="match status" value="1"/>
</dbReference>
<comment type="similarity">
    <text evidence="1">Belongs to the Mu gp47/PBSX XkdT family.</text>
</comment>
<feature type="domain" description="Baseplate J-like C-terminal" evidence="4">
    <location>
        <begin position="269"/>
        <end position="352"/>
    </location>
</feature>
<feature type="domain" description="Baseplate J-like central" evidence="3">
    <location>
        <begin position="191"/>
        <end position="255"/>
    </location>
</feature>
<dbReference type="RefSeq" id="WP_008953726.1">
    <property type="nucleotide sequence ID" value="NZ_ACIS01000004.1"/>
</dbReference>
<dbReference type="Proteomes" id="UP000003165">
    <property type="component" value="Unassembled WGS sequence"/>
</dbReference>
<evidence type="ECO:0000313" key="6">
    <source>
        <dbReference type="Proteomes" id="UP000003165"/>
    </source>
</evidence>
<dbReference type="Pfam" id="PF26079">
    <property type="entry name" value="Baseplate_J_C"/>
    <property type="match status" value="1"/>
</dbReference>
<feature type="domain" description="Baseplate protein J-like barrel" evidence="2">
    <location>
        <begin position="89"/>
        <end position="159"/>
    </location>
</feature>
<name>B9Z2Z3_9NEIS</name>
<dbReference type="InterPro" id="IPR006949">
    <property type="entry name" value="Barrel_Baseplate_J-like"/>
</dbReference>
<dbReference type="InterPro" id="IPR058530">
    <property type="entry name" value="Baseplate_J-like_C"/>
</dbReference>
<comment type="caution">
    <text evidence="5">The sequence shown here is derived from an EMBL/GenBank/DDBJ whole genome shotgun (WGS) entry which is preliminary data.</text>
</comment>
<dbReference type="Pfam" id="PF04865">
    <property type="entry name" value="Baseplate_J"/>
    <property type="match status" value="1"/>
</dbReference>
<dbReference type="InterPro" id="IPR058531">
    <property type="entry name" value="Baseplate_J_M"/>
</dbReference>
<dbReference type="InterPro" id="IPR052399">
    <property type="entry name" value="Phage_Baseplate_Assmbl_Protein"/>
</dbReference>
<dbReference type="PANTHER" id="PTHR37829">
    <property type="entry name" value="PHAGE-LIKE ELEMENT PBSX PROTEIN XKDT"/>
    <property type="match status" value="1"/>
</dbReference>
<dbReference type="AlphaFoldDB" id="B9Z2Z3"/>
<dbReference type="EMBL" id="ACIS01000004">
    <property type="protein sequence ID" value="EEG08946.1"/>
    <property type="molecule type" value="Genomic_DNA"/>
</dbReference>
<evidence type="ECO:0000259" key="4">
    <source>
        <dbReference type="Pfam" id="PF26079"/>
    </source>
</evidence>
<evidence type="ECO:0000313" key="5">
    <source>
        <dbReference type="EMBL" id="EEG08946.1"/>
    </source>
</evidence>
<gene>
    <name evidence="5" type="ORF">FuraDRAFT_1706</name>
</gene>
<evidence type="ECO:0000256" key="1">
    <source>
        <dbReference type="ARBA" id="ARBA00038087"/>
    </source>
</evidence>
<sequence length="357" mass="38149">MTFATKTLPDIRDDYLRELSSNDSSQHTAPDSDNYQHASAVGSVVEGAYAHQAWLKRQLSAEDCDDDILLLYARDRGLNLKPATYAQGTLVLQGTAGLSVPVGTVALRSDGSSYRTTAEAVADANGLARPPAIAIVAGTDGNAADGTSITLQIAPEGFQPKGTLEDMDGGQPQESISALRARYLELIRRPPAGGNKYDWPRWAKEVPGVEQAWCFPTRRGLGTVDVVILAAKGALPSAELIEAVHLYLAEQRNVTGKNYLVLAPTLHPVDIHVRIKLLAGYTREQVSAAIASALQDYFSRLIPGETAIRSSIETIISTLAGVADREVLTPPANVTATVDANVVEWLTLGAVLVELMP</sequence>
<reference evidence="5 6" key="1">
    <citation type="submission" date="2009-02" db="EMBL/GenBank/DDBJ databases">
        <title>Sequencing of the draft genome and assembly of Lutiella nitroferrum 2002.</title>
        <authorList>
            <consortium name="US DOE Joint Genome Institute (JGI-PGF)"/>
            <person name="Lucas S."/>
            <person name="Copeland A."/>
            <person name="Lapidus A."/>
            <person name="Glavina del Rio T."/>
            <person name="Tice H."/>
            <person name="Bruce D."/>
            <person name="Goodwin L."/>
            <person name="Pitluck S."/>
            <person name="Larimer F."/>
            <person name="Land M.L."/>
            <person name="Hauser L."/>
            <person name="Coates J.D."/>
        </authorList>
    </citation>
    <scope>NUCLEOTIDE SEQUENCE [LARGE SCALE GENOMIC DNA]</scope>
    <source>
        <strain evidence="5 6">2002</strain>
    </source>
</reference>
<dbReference type="Pfam" id="PF26078">
    <property type="entry name" value="Baseplate_J_M"/>
    <property type="match status" value="1"/>
</dbReference>